<dbReference type="Proteomes" id="UP000247498">
    <property type="component" value="Unassembled WGS sequence"/>
</dbReference>
<feature type="region of interest" description="Disordered" evidence="1">
    <location>
        <begin position="1"/>
        <end position="21"/>
    </location>
</feature>
<name>A0A2V0PAM1_9CHLO</name>
<dbReference type="EMBL" id="BDRX01000058">
    <property type="protein sequence ID" value="GBF94953.1"/>
    <property type="molecule type" value="Genomic_DNA"/>
</dbReference>
<proteinExistence type="predicted"/>
<evidence type="ECO:0000313" key="3">
    <source>
        <dbReference type="Proteomes" id="UP000247498"/>
    </source>
</evidence>
<evidence type="ECO:0000256" key="1">
    <source>
        <dbReference type="SAM" id="MobiDB-lite"/>
    </source>
</evidence>
<keyword evidence="3" id="KW-1185">Reference proteome</keyword>
<organism evidence="2 3">
    <name type="scientific">Raphidocelis subcapitata</name>
    <dbReference type="NCBI Taxonomy" id="307507"/>
    <lineage>
        <taxon>Eukaryota</taxon>
        <taxon>Viridiplantae</taxon>
        <taxon>Chlorophyta</taxon>
        <taxon>core chlorophytes</taxon>
        <taxon>Chlorophyceae</taxon>
        <taxon>CS clade</taxon>
        <taxon>Sphaeropleales</taxon>
        <taxon>Selenastraceae</taxon>
        <taxon>Raphidocelis</taxon>
    </lineage>
</organism>
<accession>A0A2V0PAM1</accession>
<comment type="caution">
    <text evidence="2">The sequence shown here is derived from an EMBL/GenBank/DDBJ whole genome shotgun (WGS) entry which is preliminary data.</text>
</comment>
<evidence type="ECO:0000313" key="2">
    <source>
        <dbReference type="EMBL" id="GBF94953.1"/>
    </source>
</evidence>
<sequence>MGSVATTPLAAGAKPPTPPSESDCSVVISCAAGDSGSGVGGADLKAAPRCCASAFAPDAGQPDTAAAAAAQRAAAATSQIFEVAAAVVSTGPSGPRVLAHAGGERWWTVAALEAAATTAAATAASAQSQSPPLKGLRGRRARVVATALLVSSDGSRLATLVLLHPSKKRALTQQQAALLAALADVAASDLGAGALVGLGCAGTPQVLGTAVVRCGPGLPVVLADAKFSRLVPAAAPVCLGHLLRFRPEAAADAEAAVASGGSFEAVACVWHAGWGGSLRLKLCFTPIAGQTDGAASPGYFSVTADLAGAGDTDGVRRL</sequence>
<reference evidence="2 3" key="1">
    <citation type="journal article" date="2018" name="Sci. Rep.">
        <title>Raphidocelis subcapitata (=Pseudokirchneriella subcapitata) provides an insight into genome evolution and environmental adaptations in the Sphaeropleales.</title>
        <authorList>
            <person name="Suzuki S."/>
            <person name="Yamaguchi H."/>
            <person name="Nakajima N."/>
            <person name="Kawachi M."/>
        </authorList>
    </citation>
    <scope>NUCLEOTIDE SEQUENCE [LARGE SCALE GENOMIC DNA]</scope>
    <source>
        <strain evidence="2 3">NIES-35</strain>
    </source>
</reference>
<gene>
    <name evidence="2" type="ORF">Rsub_07454</name>
</gene>
<protein>
    <submittedName>
        <fullName evidence="2">Uncharacterized protein</fullName>
    </submittedName>
</protein>
<dbReference type="AlphaFoldDB" id="A0A2V0PAM1"/>
<dbReference type="InParanoid" id="A0A2V0PAM1"/>